<keyword evidence="1" id="KW-0812">Transmembrane</keyword>
<keyword evidence="3" id="KW-1185">Reference proteome</keyword>
<feature type="transmembrane region" description="Helical" evidence="1">
    <location>
        <begin position="6"/>
        <end position="30"/>
    </location>
</feature>
<accession>A0A370GVQ9</accession>
<dbReference type="AlphaFoldDB" id="A0A370GVQ9"/>
<reference evidence="2 3" key="1">
    <citation type="submission" date="2018-07" db="EMBL/GenBank/DDBJ databases">
        <title>Genomic Encyclopedia of Type Strains, Phase IV (KMG-IV): sequencing the most valuable type-strain genomes for metagenomic binning, comparative biology and taxonomic classification.</title>
        <authorList>
            <person name="Goeker M."/>
        </authorList>
    </citation>
    <scope>NUCLEOTIDE SEQUENCE [LARGE SCALE GENOMIC DNA]</scope>
    <source>
        <strain evidence="2 3">DSM 25281</strain>
    </source>
</reference>
<comment type="caution">
    <text evidence="2">The sequence shown here is derived from an EMBL/GenBank/DDBJ whole genome shotgun (WGS) entry which is preliminary data.</text>
</comment>
<evidence type="ECO:0000313" key="3">
    <source>
        <dbReference type="Proteomes" id="UP000255326"/>
    </source>
</evidence>
<dbReference type="EMBL" id="QQAY01000001">
    <property type="protein sequence ID" value="RDI47765.1"/>
    <property type="molecule type" value="Genomic_DNA"/>
</dbReference>
<name>A0A370GVQ9_9BACI</name>
<protein>
    <submittedName>
        <fullName evidence="2">Uncharacterized protein</fullName>
    </submittedName>
</protein>
<keyword evidence="1" id="KW-0472">Membrane</keyword>
<proteinExistence type="predicted"/>
<gene>
    <name evidence="2" type="ORF">DFR59_101429</name>
</gene>
<evidence type="ECO:0000256" key="1">
    <source>
        <dbReference type="SAM" id="Phobius"/>
    </source>
</evidence>
<dbReference type="RefSeq" id="WP_114743968.1">
    <property type="nucleotide sequence ID" value="NZ_QQAY01000001.1"/>
</dbReference>
<sequence>MTEYVIDLILFSAFVIGLTAIMGVLTNGIGEKLFGGKNKRFFVEKSASIQSGWNKVGGRSD</sequence>
<dbReference type="Proteomes" id="UP000255326">
    <property type="component" value="Unassembled WGS sequence"/>
</dbReference>
<evidence type="ECO:0000313" key="2">
    <source>
        <dbReference type="EMBL" id="RDI47765.1"/>
    </source>
</evidence>
<keyword evidence="1" id="KW-1133">Transmembrane helix</keyword>
<dbReference type="OrthoDB" id="2888596at2"/>
<organism evidence="2 3">
    <name type="scientific">Falsibacillus pallidus</name>
    <dbReference type="NCBI Taxonomy" id="493781"/>
    <lineage>
        <taxon>Bacteria</taxon>
        <taxon>Bacillati</taxon>
        <taxon>Bacillota</taxon>
        <taxon>Bacilli</taxon>
        <taxon>Bacillales</taxon>
        <taxon>Bacillaceae</taxon>
        <taxon>Falsibacillus</taxon>
    </lineage>
</organism>